<evidence type="ECO:0000256" key="1">
    <source>
        <dbReference type="ARBA" id="ARBA00038115"/>
    </source>
</evidence>
<dbReference type="SUPFAM" id="SSF53474">
    <property type="entry name" value="alpha/beta-Hydrolases"/>
    <property type="match status" value="1"/>
</dbReference>
<dbReference type="PANTHER" id="PTHR22946">
    <property type="entry name" value="DIENELACTONE HYDROLASE DOMAIN-CONTAINING PROTEIN-RELATED"/>
    <property type="match status" value="1"/>
</dbReference>
<comment type="similarity">
    <text evidence="1">Belongs to the AB hydrolase superfamily. FUS2 hydrolase family.</text>
</comment>
<dbReference type="Pfam" id="PF12697">
    <property type="entry name" value="Abhydrolase_6"/>
    <property type="match status" value="1"/>
</dbReference>
<evidence type="ECO:0000313" key="3">
    <source>
        <dbReference type="EMBL" id="STX78835.1"/>
    </source>
</evidence>
<keyword evidence="3" id="KW-0645">Protease</keyword>
<dbReference type="PANTHER" id="PTHR22946:SF12">
    <property type="entry name" value="CONIDIAL PIGMENT BIOSYNTHESIS PROTEIN AYG1 (AFU_ORTHOLOGUE AFUA_2G17550)"/>
    <property type="match status" value="1"/>
</dbReference>
<dbReference type="EMBL" id="UGOL01000001">
    <property type="protein sequence ID" value="STX78835.1"/>
    <property type="molecule type" value="Genomic_DNA"/>
</dbReference>
<gene>
    <name evidence="3" type="ORF">NCTC12000_00821</name>
</gene>
<evidence type="ECO:0000259" key="2">
    <source>
        <dbReference type="Pfam" id="PF12697"/>
    </source>
</evidence>
<dbReference type="GO" id="GO:0004177">
    <property type="term" value="F:aminopeptidase activity"/>
    <property type="evidence" value="ECO:0007669"/>
    <property type="project" value="UniProtKB-KW"/>
</dbReference>
<dbReference type="Gene3D" id="3.40.50.1820">
    <property type="entry name" value="alpha/beta hydrolase"/>
    <property type="match status" value="1"/>
</dbReference>
<sequence length="422" mass="48634">MAIHFTFSYSVIFREFFTVMYANYYDMYQKTGIFSDEFFGQFLRTLGKCYVRCADVGECYATLSKITDKDGESWYKAWYEMANTLKTKANISWEANHFITAAYAYLRAAEYYRASEFFLRANPDDPRVIPCFDQLQFCFERAMHRLHPGSQKIWIPYDDQRLSGYLFFSDQSPKATLIVPGGYDSTFEENYALVPAALLHGYHILIFDGPGQGHVLRRQKLYMRADFEHVVSQVVDWLDEQSELGTSSYVLIGRSFGGYLAPRAACSEKRLAALICDPGQMDIAGSLNKMLPPNLMMLLKEGKADELNACFYQLFSENPMKEFYFKSRMYTHGLATPFDYLQALSAYTFVDRVQEITCPTLVCDNPSDRISNRGNTLYEALRCEKTYVMFDAKLGAGMHCEADANGQFQQVIFDWLDERFTQ</sequence>
<feature type="domain" description="AB hydrolase-1" evidence="2">
    <location>
        <begin position="177"/>
        <end position="372"/>
    </location>
</feature>
<dbReference type="InterPro" id="IPR000073">
    <property type="entry name" value="AB_hydrolase_1"/>
</dbReference>
<dbReference type="EC" id="3.7.1.-" evidence="3"/>
<dbReference type="InterPro" id="IPR029058">
    <property type="entry name" value="AB_hydrolase_fold"/>
</dbReference>
<dbReference type="AlphaFoldDB" id="A0A378K5D5"/>
<evidence type="ECO:0000313" key="4">
    <source>
        <dbReference type="Proteomes" id="UP000254631"/>
    </source>
</evidence>
<accession>A0A378K5D5</accession>
<name>A0A378K5D5_LEGPN</name>
<organism evidence="3 4">
    <name type="scientific">Legionella pneumophila</name>
    <dbReference type="NCBI Taxonomy" id="446"/>
    <lineage>
        <taxon>Bacteria</taxon>
        <taxon>Pseudomonadati</taxon>
        <taxon>Pseudomonadota</taxon>
        <taxon>Gammaproteobacteria</taxon>
        <taxon>Legionellales</taxon>
        <taxon>Legionellaceae</taxon>
        <taxon>Legionella</taxon>
    </lineage>
</organism>
<protein>
    <submittedName>
        <fullName evidence="3">Dipeptidyl aminopeptidase/acylaminoacyl peptidase</fullName>
        <ecNumber evidence="3">3.7.1.-</ecNumber>
    </submittedName>
</protein>
<reference evidence="3 4" key="1">
    <citation type="submission" date="2018-06" db="EMBL/GenBank/DDBJ databases">
        <authorList>
            <consortium name="Pathogen Informatics"/>
            <person name="Doyle S."/>
        </authorList>
    </citation>
    <scope>NUCLEOTIDE SEQUENCE [LARGE SCALE GENOMIC DNA]</scope>
    <source>
        <strain evidence="3 4">NCTC12000</strain>
    </source>
</reference>
<dbReference type="InterPro" id="IPR050261">
    <property type="entry name" value="FrsA_esterase"/>
</dbReference>
<keyword evidence="3" id="KW-0378">Hydrolase</keyword>
<keyword evidence="3" id="KW-0031">Aminopeptidase</keyword>
<dbReference type="Proteomes" id="UP000254631">
    <property type="component" value="Unassembled WGS sequence"/>
</dbReference>
<proteinExistence type="inferred from homology"/>
<dbReference type="Gene3D" id="1.20.1440.110">
    <property type="entry name" value="acylaminoacyl peptidase"/>
    <property type="match status" value="1"/>
</dbReference>